<accession>A0A1N6H9Y5</accession>
<dbReference type="OrthoDB" id="9810445at2"/>
<evidence type="ECO:0000256" key="3">
    <source>
        <dbReference type="ARBA" id="ARBA00022801"/>
    </source>
</evidence>
<evidence type="ECO:0000313" key="8">
    <source>
        <dbReference type="EMBL" id="SIO16592.1"/>
    </source>
</evidence>
<dbReference type="GO" id="GO:0046872">
    <property type="term" value="F:metal ion binding"/>
    <property type="evidence" value="ECO:0007669"/>
    <property type="project" value="UniProtKB-KW"/>
</dbReference>
<keyword evidence="1 6" id="KW-0645">Protease</keyword>
<dbReference type="Pfam" id="PF01435">
    <property type="entry name" value="Peptidase_M48"/>
    <property type="match status" value="1"/>
</dbReference>
<dbReference type="Proteomes" id="UP000198461">
    <property type="component" value="Unassembled WGS sequence"/>
</dbReference>
<keyword evidence="5 6" id="KW-0482">Metalloprotease</keyword>
<comment type="similarity">
    <text evidence="6">Belongs to the peptidase M48 family.</text>
</comment>
<gene>
    <name evidence="8" type="ORF">SAMN05443662_1622</name>
</gene>
<protein>
    <submittedName>
        <fullName evidence="8">Peptidase family M48</fullName>
    </submittedName>
</protein>
<organism evidence="8 9">
    <name type="scientific">Sulfurivirga caldicuralii</name>
    <dbReference type="NCBI Taxonomy" id="364032"/>
    <lineage>
        <taxon>Bacteria</taxon>
        <taxon>Pseudomonadati</taxon>
        <taxon>Pseudomonadota</taxon>
        <taxon>Gammaproteobacteria</taxon>
        <taxon>Thiotrichales</taxon>
        <taxon>Piscirickettsiaceae</taxon>
        <taxon>Sulfurivirga</taxon>
    </lineage>
</organism>
<sequence>MATKGGPRLFRGHVFAALKNALLGGTLGLFLGLSGCATVKTTQSGAVGVQRSQLMLVSEQELEKAAQQSYAQVLEKARKAGKLDTDPAMVARVRRIVQRLIPQTRVFRPDAPRWRWKVHVIDSDELNAWCMPGGKIVVYSGLIKKLRLTDDELAAILGHEIAHALREHARERTSQALAANLALDLGAAFLGLDSGSRQLAGTLYQVTVGLPFSRLHEQEADRIGVELAARAGYDPYAAVRVWEKMTRLSKRNPPEWLSTHPSHTSRIKDLKKYAAKVYPLYLQAKGLKS</sequence>
<dbReference type="STRING" id="364032.SAMN05443662_1622"/>
<dbReference type="EMBL" id="FSRE01000004">
    <property type="protein sequence ID" value="SIO16592.1"/>
    <property type="molecule type" value="Genomic_DNA"/>
</dbReference>
<keyword evidence="2" id="KW-0479">Metal-binding</keyword>
<evidence type="ECO:0000256" key="1">
    <source>
        <dbReference type="ARBA" id="ARBA00022670"/>
    </source>
</evidence>
<dbReference type="GO" id="GO:0016020">
    <property type="term" value="C:membrane"/>
    <property type="evidence" value="ECO:0007669"/>
    <property type="project" value="TreeGrafter"/>
</dbReference>
<feature type="domain" description="Peptidase M48" evidence="7">
    <location>
        <begin position="91"/>
        <end position="273"/>
    </location>
</feature>
<dbReference type="AlphaFoldDB" id="A0A1N6H9Y5"/>
<dbReference type="RefSeq" id="WP_074201897.1">
    <property type="nucleotide sequence ID" value="NZ_FSRE01000004.1"/>
</dbReference>
<evidence type="ECO:0000256" key="5">
    <source>
        <dbReference type="ARBA" id="ARBA00023049"/>
    </source>
</evidence>
<dbReference type="InterPro" id="IPR051156">
    <property type="entry name" value="Mito/Outer_Membr_Metalloprot"/>
</dbReference>
<evidence type="ECO:0000256" key="4">
    <source>
        <dbReference type="ARBA" id="ARBA00022833"/>
    </source>
</evidence>
<dbReference type="InterPro" id="IPR001915">
    <property type="entry name" value="Peptidase_M48"/>
</dbReference>
<proteinExistence type="inferred from homology"/>
<keyword evidence="3 6" id="KW-0378">Hydrolase</keyword>
<reference evidence="8 9" key="1">
    <citation type="submission" date="2016-11" db="EMBL/GenBank/DDBJ databases">
        <authorList>
            <person name="Jaros S."/>
            <person name="Januszkiewicz K."/>
            <person name="Wedrychowicz H."/>
        </authorList>
    </citation>
    <scope>NUCLEOTIDE SEQUENCE [LARGE SCALE GENOMIC DNA]</scope>
    <source>
        <strain evidence="8 9">DSM 17737</strain>
    </source>
</reference>
<dbReference type="GO" id="GO:0051603">
    <property type="term" value="P:proteolysis involved in protein catabolic process"/>
    <property type="evidence" value="ECO:0007669"/>
    <property type="project" value="TreeGrafter"/>
</dbReference>
<dbReference type="Gene3D" id="3.30.2010.10">
    <property type="entry name" value="Metalloproteases ('zincins'), catalytic domain"/>
    <property type="match status" value="1"/>
</dbReference>
<evidence type="ECO:0000256" key="2">
    <source>
        <dbReference type="ARBA" id="ARBA00022723"/>
    </source>
</evidence>
<keyword evidence="9" id="KW-1185">Reference proteome</keyword>
<keyword evidence="4 6" id="KW-0862">Zinc</keyword>
<dbReference type="PANTHER" id="PTHR22726">
    <property type="entry name" value="METALLOENDOPEPTIDASE OMA1"/>
    <property type="match status" value="1"/>
</dbReference>
<comment type="cofactor">
    <cofactor evidence="6">
        <name>Zn(2+)</name>
        <dbReference type="ChEBI" id="CHEBI:29105"/>
    </cofactor>
    <text evidence="6">Binds 1 zinc ion per subunit.</text>
</comment>
<dbReference type="GO" id="GO:0004222">
    <property type="term" value="F:metalloendopeptidase activity"/>
    <property type="evidence" value="ECO:0007669"/>
    <property type="project" value="InterPro"/>
</dbReference>
<dbReference type="CDD" id="cd07331">
    <property type="entry name" value="M48C_Oma1_like"/>
    <property type="match status" value="1"/>
</dbReference>
<name>A0A1N6H9Y5_9GAMM</name>
<evidence type="ECO:0000256" key="6">
    <source>
        <dbReference type="RuleBase" id="RU003983"/>
    </source>
</evidence>
<evidence type="ECO:0000313" key="9">
    <source>
        <dbReference type="Proteomes" id="UP000198461"/>
    </source>
</evidence>
<evidence type="ECO:0000259" key="7">
    <source>
        <dbReference type="Pfam" id="PF01435"/>
    </source>
</evidence>
<dbReference type="PANTHER" id="PTHR22726:SF1">
    <property type="entry name" value="METALLOENDOPEPTIDASE OMA1, MITOCHONDRIAL"/>
    <property type="match status" value="1"/>
</dbReference>